<dbReference type="PANTHER" id="PTHR10963:SF55">
    <property type="entry name" value="GLYCOSIDE HYDROLASE FAMILY 16 PROTEIN"/>
    <property type="match status" value="1"/>
</dbReference>
<comment type="similarity">
    <text evidence="1">Belongs to the glycosyl hydrolase 16 family.</text>
</comment>
<reference evidence="3" key="1">
    <citation type="submission" date="2020-05" db="EMBL/GenBank/DDBJ databases">
        <authorList>
            <person name="Chiriac C."/>
            <person name="Salcher M."/>
            <person name="Ghai R."/>
            <person name="Kavagutti S V."/>
        </authorList>
    </citation>
    <scope>NUCLEOTIDE SEQUENCE</scope>
</reference>
<dbReference type="Pfam" id="PF00722">
    <property type="entry name" value="Glyco_hydro_16"/>
    <property type="match status" value="1"/>
</dbReference>
<evidence type="ECO:0000313" key="3">
    <source>
        <dbReference type="EMBL" id="CAB4658437.1"/>
    </source>
</evidence>
<dbReference type="GO" id="GO:0005975">
    <property type="term" value="P:carbohydrate metabolic process"/>
    <property type="evidence" value="ECO:0007669"/>
    <property type="project" value="InterPro"/>
</dbReference>
<dbReference type="EMBL" id="CAFBLE010000012">
    <property type="protein sequence ID" value="CAB4873943.1"/>
    <property type="molecule type" value="Genomic_DNA"/>
</dbReference>
<evidence type="ECO:0000313" key="6">
    <source>
        <dbReference type="EMBL" id="CAB4929236.1"/>
    </source>
</evidence>
<dbReference type="EMBL" id="CAFBMV010000009">
    <property type="protein sequence ID" value="CAB4929236.1"/>
    <property type="molecule type" value="Genomic_DNA"/>
</dbReference>
<evidence type="ECO:0000313" key="4">
    <source>
        <dbReference type="EMBL" id="CAB4751492.1"/>
    </source>
</evidence>
<dbReference type="CDD" id="cd08023">
    <property type="entry name" value="GH16_laminarinase_like"/>
    <property type="match status" value="1"/>
</dbReference>
<dbReference type="InterPro" id="IPR013320">
    <property type="entry name" value="ConA-like_dom_sf"/>
</dbReference>
<dbReference type="Gene3D" id="2.60.120.200">
    <property type="match status" value="1"/>
</dbReference>
<sequence length="305" mass="33451">MARVNLRRVIAIPVLAALSGVLLVAPPISAGAATTKYKLLWADEFNAKKGTLPSSKSWDFDLTNAYGWGNSELEYYTKKPGNISTDGAGHLLITAKRISDVSGMTFGTDPTSDQILNSCPECQFTSAKIKTANKLGFFYGRIEMRMKNASGVGTWPAFWMLGDDILHGSLWPECGEIDILETQGRLPEIASGTIHGPNIGPNAGAGYGGNYNNLTPLSDGYHTYTFDWKKNQLDFLVDNKLYLTITPQSVSPGRWVFNHEFFLILNLAMGGLFTGDIDPALNQAQLSIDYIRFYSINGVGRLIKH</sequence>
<dbReference type="AlphaFoldDB" id="A0A6J6L8T0"/>
<name>A0A6J6L8T0_9ZZZZ</name>
<dbReference type="EMBL" id="CAFBQL010000009">
    <property type="protein sequence ID" value="CAB5062511.1"/>
    <property type="molecule type" value="Genomic_DNA"/>
</dbReference>
<dbReference type="InterPro" id="IPR000757">
    <property type="entry name" value="Beta-glucanase-like"/>
</dbReference>
<gene>
    <name evidence="3" type="ORF">UFOPK2289_00318</name>
    <name evidence="4" type="ORF">UFOPK2822_00835</name>
    <name evidence="5" type="ORF">UFOPK3346_01203</name>
    <name evidence="6" type="ORF">UFOPK3670_01169</name>
    <name evidence="7" type="ORF">UFOPK4308_01215</name>
</gene>
<feature type="domain" description="GH16" evidence="2">
    <location>
        <begin position="39"/>
        <end position="299"/>
    </location>
</feature>
<evidence type="ECO:0000313" key="7">
    <source>
        <dbReference type="EMBL" id="CAB5062511.1"/>
    </source>
</evidence>
<proteinExistence type="inferred from homology"/>
<evidence type="ECO:0000313" key="5">
    <source>
        <dbReference type="EMBL" id="CAB4873943.1"/>
    </source>
</evidence>
<dbReference type="EMBL" id="CAEZWT010000005">
    <property type="protein sequence ID" value="CAB4658437.1"/>
    <property type="molecule type" value="Genomic_DNA"/>
</dbReference>
<dbReference type="SUPFAM" id="SSF49899">
    <property type="entry name" value="Concanavalin A-like lectins/glucanases"/>
    <property type="match status" value="1"/>
</dbReference>
<dbReference type="InterPro" id="IPR050546">
    <property type="entry name" value="Glycosyl_Hydrlase_16"/>
</dbReference>
<organism evidence="3">
    <name type="scientific">freshwater metagenome</name>
    <dbReference type="NCBI Taxonomy" id="449393"/>
    <lineage>
        <taxon>unclassified sequences</taxon>
        <taxon>metagenomes</taxon>
        <taxon>ecological metagenomes</taxon>
    </lineage>
</organism>
<accession>A0A6J6L8T0</accession>
<evidence type="ECO:0000259" key="2">
    <source>
        <dbReference type="PROSITE" id="PS51762"/>
    </source>
</evidence>
<protein>
    <submittedName>
        <fullName evidence="3">Unannotated protein</fullName>
    </submittedName>
</protein>
<dbReference type="PROSITE" id="PS51762">
    <property type="entry name" value="GH16_2"/>
    <property type="match status" value="1"/>
</dbReference>
<dbReference type="EMBL" id="CAEZZC010000010">
    <property type="protein sequence ID" value="CAB4751492.1"/>
    <property type="molecule type" value="Genomic_DNA"/>
</dbReference>
<dbReference type="GO" id="GO:0004553">
    <property type="term" value="F:hydrolase activity, hydrolyzing O-glycosyl compounds"/>
    <property type="evidence" value="ECO:0007669"/>
    <property type="project" value="InterPro"/>
</dbReference>
<dbReference type="PANTHER" id="PTHR10963">
    <property type="entry name" value="GLYCOSYL HYDROLASE-RELATED"/>
    <property type="match status" value="1"/>
</dbReference>
<evidence type="ECO:0000256" key="1">
    <source>
        <dbReference type="ARBA" id="ARBA00006865"/>
    </source>
</evidence>